<feature type="compositionally biased region" description="Basic residues" evidence="1">
    <location>
        <begin position="1"/>
        <end position="13"/>
    </location>
</feature>
<feature type="compositionally biased region" description="Polar residues" evidence="1">
    <location>
        <begin position="159"/>
        <end position="173"/>
    </location>
</feature>
<dbReference type="AlphaFoldDB" id="A0A9P4N5Z5"/>
<feature type="compositionally biased region" description="Basic and acidic residues" evidence="1">
    <location>
        <begin position="14"/>
        <end position="27"/>
    </location>
</feature>
<feature type="compositionally biased region" description="Polar residues" evidence="1">
    <location>
        <begin position="28"/>
        <end position="48"/>
    </location>
</feature>
<feature type="region of interest" description="Disordered" evidence="1">
    <location>
        <begin position="1"/>
        <end position="48"/>
    </location>
</feature>
<feature type="region of interest" description="Disordered" evidence="1">
    <location>
        <begin position="250"/>
        <end position="270"/>
    </location>
</feature>
<dbReference type="EMBL" id="ML986595">
    <property type="protein sequence ID" value="KAF2266773.1"/>
    <property type="molecule type" value="Genomic_DNA"/>
</dbReference>
<evidence type="ECO:0000313" key="2">
    <source>
        <dbReference type="EMBL" id="KAF2266773.1"/>
    </source>
</evidence>
<feature type="compositionally biased region" description="Polar residues" evidence="1">
    <location>
        <begin position="142"/>
        <end position="151"/>
    </location>
</feature>
<reference evidence="3" key="1">
    <citation type="journal article" date="2020" name="Stud. Mycol.">
        <title>101 Dothideomycetes genomes: A test case for predicting lifestyles and emergence of pathogens.</title>
        <authorList>
            <person name="Haridas S."/>
            <person name="Albert R."/>
            <person name="Binder M."/>
            <person name="Bloem J."/>
            <person name="LaButti K."/>
            <person name="Salamov A."/>
            <person name="Andreopoulos B."/>
            <person name="Baker S."/>
            <person name="Barry K."/>
            <person name="Bills G."/>
            <person name="Bluhm B."/>
            <person name="Cannon C."/>
            <person name="Castanera R."/>
            <person name="Culley D."/>
            <person name="Daum C."/>
            <person name="Ezra D."/>
            <person name="Gonzalez J."/>
            <person name="Henrissat B."/>
            <person name="Kuo A."/>
            <person name="Liang C."/>
            <person name="Lipzen A."/>
            <person name="Lutzoni F."/>
            <person name="Magnuson J."/>
            <person name="Mondo S."/>
            <person name="Nolan M."/>
            <person name="Ohm R."/>
            <person name="Pangilinan J."/>
            <person name="Park H.-J."/>
            <person name="Ramirez L."/>
            <person name="Alfaro M."/>
            <person name="Sun H."/>
            <person name="Tritt A."/>
            <person name="Yoshinaga Y."/>
            <person name="Zwiers L.-H."/>
            <person name="Turgeon B."/>
            <person name="Goodwin S."/>
            <person name="Spatafora J."/>
            <person name="Crous P."/>
            <person name="Grigoriev I."/>
        </authorList>
    </citation>
    <scope>NUCLEOTIDE SEQUENCE [LARGE SCALE GENOMIC DNA]</scope>
    <source>
        <strain evidence="3">CBS 304.66</strain>
    </source>
</reference>
<feature type="compositionally biased region" description="Polar residues" evidence="1">
    <location>
        <begin position="181"/>
        <end position="198"/>
    </location>
</feature>
<proteinExistence type="predicted"/>
<sequence>MERKVKSLLRRATPRKEELQPPSHTDETPQQISGLTRNGTNSVQSESKITIPEWVDRSSEPFNHELQPVSLENSQREATQNAVAEDYRAYIPALSSYTPNDLPEELKYMTLGGDTRLMTEASTLKYQEDVADRNIDKLSPRTVPSQLSPLETTERSDSYVLSRQKSDSISGLSRQDRTGSLPISQPATPQHYFSQQDQPIRIARDEFNLDRRYYPDSFSADDIGSQSRHIGLRHTPHMPDDEHNSLRTAFMDSSGDDDKPQEIHGKGSPLDGIVDMDEIVDFDHSTRVAPGKLLSISYHIAHELMRSSIAVTHEVVKSHKHEIIEQKVYKEIHNHDFYHCTQPVYDFEVLPAHHFVFNSDGSDLLEVPAGRFPESTGESQRWFIGENKSNMPKTELPLRLTSPKIIDDKTYIAPEGFERRETTILHPPELEDMSHYGGPILPIHFEHRQDPERAMQADYSESIKAPSCKPSINRRHVNAKLRKEQG</sequence>
<dbReference type="OrthoDB" id="5325276at2759"/>
<evidence type="ECO:0000256" key="1">
    <source>
        <dbReference type="SAM" id="MobiDB-lite"/>
    </source>
</evidence>
<feature type="region of interest" description="Disordered" evidence="1">
    <location>
        <begin position="139"/>
        <end position="199"/>
    </location>
</feature>
<name>A0A9P4N5Z5_9PLEO</name>
<dbReference type="Proteomes" id="UP000800093">
    <property type="component" value="Unassembled WGS sequence"/>
</dbReference>
<gene>
    <name evidence="2" type="ORF">CC78DRAFT_107085</name>
</gene>
<organism evidence="2 3">
    <name type="scientific">Lojkania enalia</name>
    <dbReference type="NCBI Taxonomy" id="147567"/>
    <lineage>
        <taxon>Eukaryota</taxon>
        <taxon>Fungi</taxon>
        <taxon>Dikarya</taxon>
        <taxon>Ascomycota</taxon>
        <taxon>Pezizomycotina</taxon>
        <taxon>Dothideomycetes</taxon>
        <taxon>Pleosporomycetidae</taxon>
        <taxon>Pleosporales</taxon>
        <taxon>Pleosporales incertae sedis</taxon>
        <taxon>Lojkania</taxon>
    </lineage>
</organism>
<protein>
    <submittedName>
        <fullName evidence="2">Uncharacterized protein</fullName>
    </submittedName>
</protein>
<feature type="compositionally biased region" description="Basic and acidic residues" evidence="1">
    <location>
        <begin position="256"/>
        <end position="265"/>
    </location>
</feature>
<keyword evidence="3" id="KW-1185">Reference proteome</keyword>
<evidence type="ECO:0000313" key="3">
    <source>
        <dbReference type="Proteomes" id="UP000800093"/>
    </source>
</evidence>
<accession>A0A9P4N5Z5</accession>
<comment type="caution">
    <text evidence="2">The sequence shown here is derived from an EMBL/GenBank/DDBJ whole genome shotgun (WGS) entry which is preliminary data.</text>
</comment>